<feature type="chain" id="PRO_5018218157" evidence="1">
    <location>
        <begin position="24"/>
        <end position="564"/>
    </location>
</feature>
<proteinExistence type="predicted"/>
<evidence type="ECO:0000256" key="1">
    <source>
        <dbReference type="SAM" id="SignalP"/>
    </source>
</evidence>
<keyword evidence="3" id="KW-1185">Reference proteome</keyword>
<dbReference type="RefSeq" id="WP_123174619.1">
    <property type="nucleotide sequence ID" value="NZ_QWDD01000001.1"/>
</dbReference>
<sequence>MNRQHCLALAAILGVTSANSASAQDANSVSAQNIGPSTTTEPYLVPTVAGVSVTSVLTVGDSVGGYRMVGIPDGLGAWLPDSNVFGHWFDHKARSFSLVVNHELGRGLGTPRAHGSKGAFVSQWTVDRATLKVISGRDHMTSPNDILTWNGSGYSPGATALERLCSADLADPKAYGLRAPSRIFLSGEETSPPFAADHGRVFAHILEGPERDKSFELPRLGKMSFENALANPFPDRKTIVMLNDDAGRETNVTAETNVCRTAGQSGCKEPPSELYMYVGSQQPHGSQIEQAGLTNGNFYGVRVVRDGQVVTGENKDFVFASAAPAVTSARFEVVNFGDVSNKMGVQIQDAAIANKVTQFIRIEDGAWDPRPGRPRDYYFITTGRIASDATTWRPSRLWRLRFDNIARPEAGGSIEMLLTNQFYPGAATTPDADPGYQMFDNMTIDGFGRIVLQEDVGGNDRLGRIYVYGIDSGQLVQVARHNPKFFGGNASNNPTFLTNDEESSGVIDAAEALRGGWFLTTVQPHHASSDAELVENGQILALFIDPSIARGRRGDAPLPAALKP</sequence>
<name>A0A3M9XL00_9HYPH</name>
<evidence type="ECO:0000313" key="2">
    <source>
        <dbReference type="EMBL" id="RNJ48621.1"/>
    </source>
</evidence>
<dbReference type="Proteomes" id="UP000268623">
    <property type="component" value="Unassembled WGS sequence"/>
</dbReference>
<organism evidence="2 3">
    <name type="scientific">Methylocystis hirsuta</name>
    <dbReference type="NCBI Taxonomy" id="369798"/>
    <lineage>
        <taxon>Bacteria</taxon>
        <taxon>Pseudomonadati</taxon>
        <taxon>Pseudomonadota</taxon>
        <taxon>Alphaproteobacteria</taxon>
        <taxon>Hyphomicrobiales</taxon>
        <taxon>Methylocystaceae</taxon>
        <taxon>Methylocystis</taxon>
    </lineage>
</organism>
<keyword evidence="1" id="KW-0732">Signal</keyword>
<evidence type="ECO:0000313" key="3">
    <source>
        <dbReference type="Proteomes" id="UP000268623"/>
    </source>
</evidence>
<accession>A0A3M9XL00</accession>
<gene>
    <name evidence="2" type="ORF">D1O30_02230</name>
</gene>
<feature type="signal peptide" evidence="1">
    <location>
        <begin position="1"/>
        <end position="23"/>
    </location>
</feature>
<comment type="caution">
    <text evidence="2">The sequence shown here is derived from an EMBL/GenBank/DDBJ whole genome shotgun (WGS) entry which is preliminary data.</text>
</comment>
<protein>
    <submittedName>
        <fullName evidence="2">Phytase</fullName>
    </submittedName>
</protein>
<reference evidence="2 3" key="1">
    <citation type="submission" date="2018-08" db="EMBL/GenBank/DDBJ databases">
        <title>Genome sequence of Methylocystis hirsuta CSC1, a methanotroph able to accumulate PHAs.</title>
        <authorList>
            <person name="Bordel S."/>
            <person name="Rodriguez E."/>
            <person name="Gancedo J."/>
            <person name="Munoz R."/>
        </authorList>
    </citation>
    <scope>NUCLEOTIDE SEQUENCE [LARGE SCALE GENOMIC DNA]</scope>
    <source>
        <strain evidence="2 3">CSC1</strain>
    </source>
</reference>
<dbReference type="AlphaFoldDB" id="A0A3M9XL00"/>
<dbReference type="OrthoDB" id="7974158at2"/>
<dbReference type="EMBL" id="QWDD01000001">
    <property type="protein sequence ID" value="RNJ48621.1"/>
    <property type="molecule type" value="Genomic_DNA"/>
</dbReference>